<proteinExistence type="predicted"/>
<accession>Q75ES2</accession>
<feature type="region of interest" description="Disordered" evidence="1">
    <location>
        <begin position="383"/>
        <end position="424"/>
    </location>
</feature>
<feature type="region of interest" description="Disordered" evidence="1">
    <location>
        <begin position="318"/>
        <end position="337"/>
    </location>
</feature>
<dbReference type="OrthoDB" id="2447880at2759"/>
<gene>
    <name evidence="2" type="ORF">AGOS_AAR007W</name>
</gene>
<dbReference type="GeneID" id="4618679"/>
<dbReference type="OMA" id="INITPWH"/>
<name>Q75ES2_EREGS</name>
<evidence type="ECO:0000256" key="1">
    <source>
        <dbReference type="SAM" id="MobiDB-lite"/>
    </source>
</evidence>
<organism evidence="2 3">
    <name type="scientific">Eremothecium gossypii (strain ATCC 10895 / CBS 109.51 / FGSC 9923 / NRRL Y-1056)</name>
    <name type="common">Yeast</name>
    <name type="synonym">Ashbya gossypii</name>
    <dbReference type="NCBI Taxonomy" id="284811"/>
    <lineage>
        <taxon>Eukaryota</taxon>
        <taxon>Fungi</taxon>
        <taxon>Dikarya</taxon>
        <taxon>Ascomycota</taxon>
        <taxon>Saccharomycotina</taxon>
        <taxon>Saccharomycetes</taxon>
        <taxon>Saccharomycetales</taxon>
        <taxon>Saccharomycetaceae</taxon>
        <taxon>Eremothecium</taxon>
    </lineage>
</organism>
<dbReference type="STRING" id="284811.Q75ES2"/>
<sequence>MAISAIAKDITRFTLQNVNDVISFKPHLCHEVPARHYDMLRQEYISYTGTSIRKNKCKLFYLPTNVSDELHIMKQLSPDIGMGSGHGGAVQEHCGVKMENNGAWAPEKNGGYGGNSRTVYYKKRLITELDYENVKRVEKACMLIAYAAVNQCLHIETSDGKSSGGLPYSRSAGDDDDEERDHGPGSGEEYCEECARKSLERGEMLGFRELGYLINITPWHFHRVFKVLAGLTIREYGQLCCDFLKGQEDVLFRVRDRVTLLRECGHSFSCLDDEEFMGEDVSAITSLDCGSLEDESEEASVVVLPDYFIDPNKSKELKKKLKEQKSNGTTSDHGNRIELRKRRYSLMSHRIMKASASSIKNNPTIMDCLENCTITRDEYERRQSQRYLQRSKLKKRGKKPTQLAAVRKPPYHRRTSSESHGILKNAVMDQSTVADMMAAAEQESQDCISHEESLPIFQGPPSGRQLDTSSASSTSASSSALPPSYDYDQDSQSLGHFSSPTQSVLDFKFPPAMATGHQTPDLNSVLNSTTPVPPQTVASAGTSVSSGASSALAVGASAPDPFAGDSYKYSLGVGLSSMGTSDSAMLPGAGPAAGGMFYDPLVMPTFPAAASDFDAATIAAAPGTPSQGGPANYNISSMVYSGLPLQQQPSQQQQQQLFDFGPLFGAPVASQAAPPYTGNPPALGTMEYLVSSSGGIFKDDEDGL</sequence>
<keyword evidence="3" id="KW-1185">Reference proteome</keyword>
<reference evidence="2 3" key="1">
    <citation type="journal article" date="2004" name="Science">
        <title>The Ashbya gossypii genome as a tool for mapping the ancient Saccharomyces cerevisiae genome.</title>
        <authorList>
            <person name="Dietrich F.S."/>
            <person name="Voegeli S."/>
            <person name="Brachat S."/>
            <person name="Lerch A."/>
            <person name="Gates K."/>
            <person name="Steiner S."/>
            <person name="Mohr C."/>
            <person name="Pohlmann R."/>
            <person name="Luedi P."/>
            <person name="Choi S."/>
            <person name="Wing R.A."/>
            <person name="Flavier A."/>
            <person name="Gaffney T.D."/>
            <person name="Philippsen P."/>
        </authorList>
    </citation>
    <scope>NUCLEOTIDE SEQUENCE [LARGE SCALE GENOMIC DNA]</scope>
    <source>
        <strain evidence="3">ATCC 10895 / CBS 109.51 / FGSC 9923 / NRRL Y-1056</strain>
    </source>
</reference>
<dbReference type="AlphaFoldDB" id="Q75ES2"/>
<feature type="region of interest" description="Disordered" evidence="1">
    <location>
        <begin position="453"/>
        <end position="499"/>
    </location>
</feature>
<dbReference type="InParanoid" id="Q75ES2"/>
<dbReference type="RefSeq" id="NP_982548.1">
    <property type="nucleotide sequence ID" value="NM_207901.1"/>
</dbReference>
<feature type="compositionally biased region" description="Basic residues" evidence="1">
    <location>
        <begin position="389"/>
        <end position="399"/>
    </location>
</feature>
<protein>
    <submittedName>
        <fullName evidence="2">AAR007Wp</fullName>
    </submittedName>
</protein>
<dbReference type="KEGG" id="ago:AGOS_AAR007W"/>
<feature type="compositionally biased region" description="Low complexity" evidence="1">
    <location>
        <begin position="468"/>
        <end position="480"/>
    </location>
</feature>
<reference evidence="3" key="2">
    <citation type="journal article" date="2013" name="G3 (Bethesda)">
        <title>Genomes of Ashbya fungi isolated from insects reveal four mating-type loci, numerous translocations, lack of transposons, and distinct gene duplications.</title>
        <authorList>
            <person name="Dietrich F.S."/>
            <person name="Voegeli S."/>
            <person name="Kuo S."/>
            <person name="Philippsen P."/>
        </authorList>
    </citation>
    <scope>GENOME REANNOTATION</scope>
    <source>
        <strain evidence="3">ATCC 10895 / CBS 109.51 / FGSC 9923 / NRRL Y-1056</strain>
    </source>
</reference>
<feature type="compositionally biased region" description="Polar residues" evidence="1">
    <location>
        <begin position="490"/>
        <end position="499"/>
    </location>
</feature>
<evidence type="ECO:0000313" key="2">
    <source>
        <dbReference type="EMBL" id="AAS50372.1"/>
    </source>
</evidence>
<dbReference type="EMBL" id="AE016814">
    <property type="protein sequence ID" value="AAS50372.1"/>
    <property type="molecule type" value="Genomic_DNA"/>
</dbReference>
<evidence type="ECO:0000313" key="3">
    <source>
        <dbReference type="Proteomes" id="UP000000591"/>
    </source>
</evidence>
<dbReference type="eggNOG" id="ENOG502QU2D">
    <property type="taxonomic scope" value="Eukaryota"/>
</dbReference>
<dbReference type="Proteomes" id="UP000000591">
    <property type="component" value="Chromosome I"/>
</dbReference>
<feature type="region of interest" description="Disordered" evidence="1">
    <location>
        <begin position="159"/>
        <end position="189"/>
    </location>
</feature>
<dbReference type="HOGENOM" id="CLU_353371_0_0_1"/>